<dbReference type="Gene3D" id="2.50.20.20">
    <property type="match status" value="1"/>
</dbReference>
<feature type="region of interest" description="Disordered" evidence="1">
    <location>
        <begin position="26"/>
        <end position="54"/>
    </location>
</feature>
<protein>
    <recommendedName>
        <fullName evidence="5">Lipoprotein</fullName>
    </recommendedName>
</protein>
<accession>A0A2T0KCN0</accession>
<sequence length="263" mass="27358">MKSYRPVLVVAAGLLTAGCTTPSAPVPAAGTGAPPSAAAAPSEAAASPSPAGPDAREQLMAALEKTKAGTYKFVVSGDVPDSKKVAGSGAYDPKGKRISVKYKITGGGEKATAAQRIVVGTDLYSRQKDGETWVHLDLKRVKKDSLHYYDMTDPTGMARFVSSVDTVSSTGPNTFTGTLDLKGDSFNEGFLPVGTPAISVLFGGEATFSATTDAAGWVTTIGVQMRDSDSSLKMITKLSGHGKSSGVKKPSNFGEAWDFYYDK</sequence>
<feature type="chain" id="PRO_5015624875" description="Lipoprotein" evidence="2">
    <location>
        <begin position="29"/>
        <end position="263"/>
    </location>
</feature>
<organism evidence="3 4">
    <name type="scientific">Actinoplanes italicus</name>
    <dbReference type="NCBI Taxonomy" id="113567"/>
    <lineage>
        <taxon>Bacteria</taxon>
        <taxon>Bacillati</taxon>
        <taxon>Actinomycetota</taxon>
        <taxon>Actinomycetes</taxon>
        <taxon>Micromonosporales</taxon>
        <taxon>Micromonosporaceae</taxon>
        <taxon>Actinoplanes</taxon>
    </lineage>
</organism>
<dbReference type="PROSITE" id="PS51257">
    <property type="entry name" value="PROKAR_LIPOPROTEIN"/>
    <property type="match status" value="1"/>
</dbReference>
<feature type="compositionally biased region" description="Low complexity" evidence="1">
    <location>
        <begin position="26"/>
        <end position="53"/>
    </location>
</feature>
<evidence type="ECO:0000313" key="4">
    <source>
        <dbReference type="Proteomes" id="UP000239415"/>
    </source>
</evidence>
<evidence type="ECO:0008006" key="5">
    <source>
        <dbReference type="Google" id="ProtNLM"/>
    </source>
</evidence>
<keyword evidence="4" id="KW-1185">Reference proteome</keyword>
<dbReference type="Proteomes" id="UP000239415">
    <property type="component" value="Unassembled WGS sequence"/>
</dbReference>
<dbReference type="EMBL" id="PVMZ01000007">
    <property type="protein sequence ID" value="PRX20998.1"/>
    <property type="molecule type" value="Genomic_DNA"/>
</dbReference>
<reference evidence="3 4" key="1">
    <citation type="submission" date="2018-03" db="EMBL/GenBank/DDBJ databases">
        <title>Genomic Encyclopedia of Archaeal and Bacterial Type Strains, Phase II (KMG-II): from individual species to whole genera.</title>
        <authorList>
            <person name="Goeker M."/>
        </authorList>
    </citation>
    <scope>NUCLEOTIDE SEQUENCE [LARGE SCALE GENOMIC DNA]</scope>
    <source>
        <strain evidence="3 4">DSM 43146</strain>
    </source>
</reference>
<dbReference type="AlphaFoldDB" id="A0A2T0KCN0"/>
<evidence type="ECO:0000256" key="2">
    <source>
        <dbReference type="SAM" id="SignalP"/>
    </source>
</evidence>
<comment type="caution">
    <text evidence="3">The sequence shown here is derived from an EMBL/GenBank/DDBJ whole genome shotgun (WGS) entry which is preliminary data.</text>
</comment>
<evidence type="ECO:0000256" key="1">
    <source>
        <dbReference type="SAM" id="MobiDB-lite"/>
    </source>
</evidence>
<dbReference type="RefSeq" id="WP_106320343.1">
    <property type="nucleotide sequence ID" value="NZ_BOMO01000073.1"/>
</dbReference>
<feature type="signal peptide" evidence="2">
    <location>
        <begin position="1"/>
        <end position="28"/>
    </location>
</feature>
<evidence type="ECO:0000313" key="3">
    <source>
        <dbReference type="EMBL" id="PRX20998.1"/>
    </source>
</evidence>
<dbReference type="OrthoDB" id="3294168at2"/>
<keyword evidence="2" id="KW-0732">Signal</keyword>
<name>A0A2T0KCN0_9ACTN</name>
<gene>
    <name evidence="3" type="ORF">CLV67_107275</name>
</gene>
<proteinExistence type="predicted"/>